<dbReference type="EMBL" id="BAAAQD010000008">
    <property type="protein sequence ID" value="GAA1522942.1"/>
    <property type="molecule type" value="Genomic_DNA"/>
</dbReference>
<comment type="caution">
    <text evidence="4">The sequence shown here is derived from an EMBL/GenBank/DDBJ whole genome shotgun (WGS) entry which is preliminary data.</text>
</comment>
<feature type="domain" description="DUF7144" evidence="3">
    <location>
        <begin position="5"/>
        <end position="118"/>
    </location>
</feature>
<keyword evidence="2" id="KW-1133">Transmembrane helix</keyword>
<dbReference type="Proteomes" id="UP001501470">
    <property type="component" value="Unassembled WGS sequence"/>
</dbReference>
<keyword evidence="2" id="KW-0812">Transmembrane</keyword>
<dbReference type="Pfam" id="PF23636">
    <property type="entry name" value="DUF7144"/>
    <property type="match status" value="1"/>
</dbReference>
<feature type="transmembrane region" description="Helical" evidence="2">
    <location>
        <begin position="48"/>
        <end position="68"/>
    </location>
</feature>
<name>A0ABP4LG14_9ACTN</name>
<dbReference type="InterPro" id="IPR055568">
    <property type="entry name" value="DUF7144"/>
</dbReference>
<sequence>MWFGWVTFAAVMLVVIGLLNVLEGLVTLLQNQVAFIDNNSLVVVNLTGWGILMLVFGGLMLAAGIGLLSRNSVARVAAIAIVAVHMVIQVGWLGAYPVWSLLMITLSVVVLFALTVHWSESMPPAVTPAPASHRAADRDYQAVDYQGHGSGIPMNAPTSPHHPAAQTSGSAAYGPNVGPYPPSGPYQAGRPGPAARPNEGAHSAAEASQPSQPGRHGDMPATGEAPQPPRYGDVGGPGAHSRHDETARWSSDPPRHAAPTSDHGVI</sequence>
<feature type="transmembrane region" description="Helical" evidence="2">
    <location>
        <begin position="73"/>
        <end position="92"/>
    </location>
</feature>
<feature type="region of interest" description="Disordered" evidence="1">
    <location>
        <begin position="146"/>
        <end position="266"/>
    </location>
</feature>
<organism evidence="4 5">
    <name type="scientific">Dactylosporangium maewongense</name>
    <dbReference type="NCBI Taxonomy" id="634393"/>
    <lineage>
        <taxon>Bacteria</taxon>
        <taxon>Bacillati</taxon>
        <taxon>Actinomycetota</taxon>
        <taxon>Actinomycetes</taxon>
        <taxon>Micromonosporales</taxon>
        <taxon>Micromonosporaceae</taxon>
        <taxon>Dactylosporangium</taxon>
    </lineage>
</organism>
<protein>
    <recommendedName>
        <fullName evidence="3">DUF7144 domain-containing protein</fullName>
    </recommendedName>
</protein>
<evidence type="ECO:0000259" key="3">
    <source>
        <dbReference type="Pfam" id="PF23636"/>
    </source>
</evidence>
<evidence type="ECO:0000256" key="1">
    <source>
        <dbReference type="SAM" id="MobiDB-lite"/>
    </source>
</evidence>
<evidence type="ECO:0000313" key="4">
    <source>
        <dbReference type="EMBL" id="GAA1522942.1"/>
    </source>
</evidence>
<reference evidence="5" key="1">
    <citation type="journal article" date="2019" name="Int. J. Syst. Evol. Microbiol.">
        <title>The Global Catalogue of Microorganisms (GCM) 10K type strain sequencing project: providing services to taxonomists for standard genome sequencing and annotation.</title>
        <authorList>
            <consortium name="The Broad Institute Genomics Platform"/>
            <consortium name="The Broad Institute Genome Sequencing Center for Infectious Disease"/>
            <person name="Wu L."/>
            <person name="Ma J."/>
        </authorList>
    </citation>
    <scope>NUCLEOTIDE SEQUENCE [LARGE SCALE GENOMIC DNA]</scope>
    <source>
        <strain evidence="5">JCM 15933</strain>
    </source>
</reference>
<accession>A0ABP4LG14</accession>
<keyword evidence="5" id="KW-1185">Reference proteome</keyword>
<gene>
    <name evidence="4" type="ORF">GCM10009827_044140</name>
</gene>
<proteinExistence type="predicted"/>
<keyword evidence="2" id="KW-0472">Membrane</keyword>
<evidence type="ECO:0000256" key="2">
    <source>
        <dbReference type="SAM" id="Phobius"/>
    </source>
</evidence>
<evidence type="ECO:0000313" key="5">
    <source>
        <dbReference type="Proteomes" id="UP001501470"/>
    </source>
</evidence>
<feature type="transmembrane region" description="Helical" evidence="2">
    <location>
        <begin position="98"/>
        <end position="118"/>
    </location>
</feature>